<feature type="transmembrane region" description="Helical" evidence="7">
    <location>
        <begin position="340"/>
        <end position="361"/>
    </location>
</feature>
<evidence type="ECO:0000256" key="5">
    <source>
        <dbReference type="ARBA" id="ARBA00023136"/>
    </source>
</evidence>
<evidence type="ECO:0000259" key="8">
    <source>
        <dbReference type="Pfam" id="PF02687"/>
    </source>
</evidence>
<comment type="subcellular location">
    <subcellularLocation>
        <location evidence="1">Cell membrane</location>
        <topology evidence="1">Multi-pass membrane protein</topology>
    </subcellularLocation>
</comment>
<proteinExistence type="inferred from homology"/>
<accession>A0ABT4THM9</accession>
<feature type="transmembrane region" description="Helical" evidence="7">
    <location>
        <begin position="465"/>
        <end position="486"/>
    </location>
</feature>
<feature type="transmembrane region" description="Helical" evidence="7">
    <location>
        <begin position="382"/>
        <end position="404"/>
    </location>
</feature>
<dbReference type="PANTHER" id="PTHR30572">
    <property type="entry name" value="MEMBRANE COMPONENT OF TRANSPORTER-RELATED"/>
    <property type="match status" value="1"/>
</dbReference>
<dbReference type="PANTHER" id="PTHR30572:SF4">
    <property type="entry name" value="ABC TRANSPORTER PERMEASE YTRF"/>
    <property type="match status" value="1"/>
</dbReference>
<evidence type="ECO:0000256" key="7">
    <source>
        <dbReference type="SAM" id="Phobius"/>
    </source>
</evidence>
<feature type="transmembrane region" description="Helical" evidence="7">
    <location>
        <begin position="800"/>
        <end position="820"/>
    </location>
</feature>
<feature type="transmembrane region" description="Helical" evidence="7">
    <location>
        <begin position="250"/>
        <end position="276"/>
    </location>
</feature>
<dbReference type="EMBL" id="JAQFWP010000004">
    <property type="protein sequence ID" value="MDA2803592.1"/>
    <property type="molecule type" value="Genomic_DNA"/>
</dbReference>
<reference evidence="9" key="1">
    <citation type="submission" date="2023-01" db="EMBL/GenBank/DDBJ databases">
        <title>Draft genome sequence of Nocardiopsis sp. LSu2-4 isolated from halophytes.</title>
        <authorList>
            <person name="Duangmal K."/>
            <person name="Chantavorakit T."/>
        </authorList>
    </citation>
    <scope>NUCLEOTIDE SEQUENCE</scope>
    <source>
        <strain evidence="9">LSu2-4</strain>
    </source>
</reference>
<keyword evidence="10" id="KW-1185">Reference proteome</keyword>
<evidence type="ECO:0000256" key="1">
    <source>
        <dbReference type="ARBA" id="ARBA00004651"/>
    </source>
</evidence>
<keyword evidence="3 7" id="KW-0812">Transmembrane</keyword>
<feature type="transmembrane region" description="Helical" evidence="7">
    <location>
        <begin position="297"/>
        <end position="320"/>
    </location>
</feature>
<dbReference type="RefSeq" id="WP_270676083.1">
    <property type="nucleotide sequence ID" value="NZ_JAQFWP010000004.1"/>
</dbReference>
<evidence type="ECO:0000313" key="10">
    <source>
        <dbReference type="Proteomes" id="UP001165685"/>
    </source>
</evidence>
<keyword evidence="2" id="KW-1003">Cell membrane</keyword>
<dbReference type="Pfam" id="PF02687">
    <property type="entry name" value="FtsX"/>
    <property type="match status" value="2"/>
</dbReference>
<sequence>MLGHAWAHVRARPARLAAVLLAVALGTAFLAATAVFTATSAAGLRMVAAAPLTGADVVVDRDPEAAGADSEPDWADRLADRPGIAATAPVHARTVQLSTGDRRGTANVSTIADRPGLRWFDLDEGRWPEAPDEVVADPETVAGTGLAVGGDVRLVDAEGAETTATLVGVADLDFRPLTGVQYRLYAPEAAFSGDTPHSALAVVEPGTTPREAVEELDGALPPGFTAATAQERADEAADRFAGGSRQLETVLLAFALVALLASAMVIANTFTVLLAQRRRDTALLRLVGADRRQVRRMVALEAAISGAAGALIGTAAGTGLGYAGATAMGLAGGGLHVSPLALAGAFLVGLGTAVGSAWLPARRAAATAPVEALRAADMSGGVRFGAVHAVGAVLAVAGAAGAGVGTASGSPLVTVVGGFVAALGLLAALRYPIARSFGAVQAVLRRMGGTASLAGANLARNSGRAATAALALVLGLGLITALATAASTGRATIDADLRDRYPVDVGARVAEGSVARETVQAVEDIDALGTVEAVRTADVSIGALGETTLAGISPEMAEAAGAERLREEPSGGDGGEEAAPVMLVSDQQLAALDAEEGERMRLAVGIGGGEAEHAFTLYSSGLAEAAGTVAPVVREDVLEELEGRDTGEAGGAGDADRSMVWGVAGDDADRDAIADRMAAVAADDPDLLVGGALSERADITQALDVMVNLSVAMLLVTVVIAAVGVANTLGLSVLERTRESAMLRALGLTRSGLRGTLAVEAVVIGLVGAVLGTVIGVPFGIVGVGAIVGDQAPLVVAVPWSSLGLVVAAASVIGVVSSVAPARRAARIAPAEGLSDD</sequence>
<evidence type="ECO:0000313" key="9">
    <source>
        <dbReference type="EMBL" id="MDA2803592.1"/>
    </source>
</evidence>
<dbReference type="Proteomes" id="UP001165685">
    <property type="component" value="Unassembled WGS sequence"/>
</dbReference>
<evidence type="ECO:0000256" key="6">
    <source>
        <dbReference type="ARBA" id="ARBA00038076"/>
    </source>
</evidence>
<comment type="similarity">
    <text evidence="6">Belongs to the ABC-4 integral membrane protein family.</text>
</comment>
<dbReference type="InterPro" id="IPR003838">
    <property type="entry name" value="ABC3_permease_C"/>
</dbReference>
<keyword evidence="4 7" id="KW-1133">Transmembrane helix</keyword>
<name>A0ABT4THM9_9ACTN</name>
<comment type="caution">
    <text evidence="9">The sequence shown here is derived from an EMBL/GenBank/DDBJ whole genome shotgun (WGS) entry which is preliminary data.</text>
</comment>
<feature type="transmembrane region" description="Helical" evidence="7">
    <location>
        <begin position="410"/>
        <end position="429"/>
    </location>
</feature>
<dbReference type="InterPro" id="IPR050250">
    <property type="entry name" value="Macrolide_Exporter_MacB"/>
</dbReference>
<feature type="domain" description="ABC3 transporter permease C-terminal" evidence="8">
    <location>
        <begin position="253"/>
        <end position="367"/>
    </location>
</feature>
<evidence type="ECO:0000256" key="4">
    <source>
        <dbReference type="ARBA" id="ARBA00022989"/>
    </source>
</evidence>
<gene>
    <name evidence="9" type="ORF">O4U47_03645</name>
</gene>
<feature type="transmembrane region" description="Helical" evidence="7">
    <location>
        <begin position="755"/>
        <end position="788"/>
    </location>
</feature>
<organism evidence="9 10">
    <name type="scientific">Nocardiopsis suaedae</name>
    <dbReference type="NCBI Taxonomy" id="3018444"/>
    <lineage>
        <taxon>Bacteria</taxon>
        <taxon>Bacillati</taxon>
        <taxon>Actinomycetota</taxon>
        <taxon>Actinomycetes</taxon>
        <taxon>Streptosporangiales</taxon>
        <taxon>Nocardiopsidaceae</taxon>
        <taxon>Nocardiopsis</taxon>
    </lineage>
</organism>
<evidence type="ECO:0000256" key="2">
    <source>
        <dbReference type="ARBA" id="ARBA00022475"/>
    </source>
</evidence>
<protein>
    <submittedName>
        <fullName evidence="9">ABC transporter permease</fullName>
    </submittedName>
</protein>
<evidence type="ECO:0000256" key="3">
    <source>
        <dbReference type="ARBA" id="ARBA00022692"/>
    </source>
</evidence>
<feature type="domain" description="ABC3 transporter permease C-terminal" evidence="8">
    <location>
        <begin position="712"/>
        <end position="830"/>
    </location>
</feature>
<feature type="transmembrane region" description="Helical" evidence="7">
    <location>
        <begin position="711"/>
        <end position="734"/>
    </location>
</feature>
<keyword evidence="5 7" id="KW-0472">Membrane</keyword>